<dbReference type="GO" id="GO:0051015">
    <property type="term" value="F:actin filament binding"/>
    <property type="evidence" value="ECO:0007669"/>
    <property type="project" value="TreeGrafter"/>
</dbReference>
<comment type="caution">
    <text evidence="2">The sequence shown here is derived from an EMBL/GenBank/DDBJ whole genome shotgun (WGS) entry which is preliminary data.</text>
</comment>
<dbReference type="InterPro" id="IPR052883">
    <property type="entry name" value="Hisactophilin"/>
</dbReference>
<dbReference type="PANTHER" id="PTHR33351">
    <property type="entry name" value="HISACTOPHILIN-1-RELATED"/>
    <property type="match status" value="1"/>
</dbReference>
<sequence>MLLHSLFTPLFLFSCAGYSVWCSVDDYRGQRTLQSFFGTYLRAYKTSFSADLMSGQPFSWEHWFIDEHHGKVALRAIHSPARYLRANRDGTVDLNNRTSDWEMWTPSINQDGSWSFRSVHGRWLSAGEDRSVRTVRTRDVSEHFWLDPWTAQNPIISANWTEEVKGKRNLKSSHGTYLTAVPEAWEHELFARQGKVNMTSGPAGWWQHWHIDAYAEKVNLKAANLFLCASREGEVYLSDKTHAWDLWTPYKLENGAWAFRRALNQWLSAGKEGSVRTVEFRGDGEEFWLESWE</sequence>
<evidence type="ECO:0008006" key="4">
    <source>
        <dbReference type="Google" id="ProtNLM"/>
    </source>
</evidence>
<reference evidence="3" key="1">
    <citation type="submission" date="2022-10" db="EMBL/GenBank/DDBJ databases">
        <title>Genome assembly of Pristionchus species.</title>
        <authorList>
            <person name="Yoshida K."/>
            <person name="Sommer R.J."/>
        </authorList>
    </citation>
    <scope>NUCLEOTIDE SEQUENCE [LARGE SCALE GENOMIC DNA]</scope>
    <source>
        <strain evidence="3">RS5460</strain>
    </source>
</reference>
<dbReference type="GO" id="GO:0030041">
    <property type="term" value="P:actin filament polymerization"/>
    <property type="evidence" value="ECO:0007669"/>
    <property type="project" value="TreeGrafter"/>
</dbReference>
<dbReference type="PANTHER" id="PTHR33351:SF1">
    <property type="entry name" value="IG-LIKE DOMAIN-CONTAINING PROTEIN-RELATED"/>
    <property type="match status" value="1"/>
</dbReference>
<gene>
    <name evidence="2" type="ORF">PMAYCL1PPCAC_32677</name>
</gene>
<dbReference type="AlphaFoldDB" id="A0AAN5DHX9"/>
<proteinExistence type="predicted"/>
<evidence type="ECO:0000313" key="3">
    <source>
        <dbReference type="Proteomes" id="UP001328107"/>
    </source>
</evidence>
<evidence type="ECO:0000256" key="1">
    <source>
        <dbReference type="SAM" id="SignalP"/>
    </source>
</evidence>
<accession>A0AAN5DHX9</accession>
<dbReference type="Proteomes" id="UP001328107">
    <property type="component" value="Unassembled WGS sequence"/>
</dbReference>
<organism evidence="2 3">
    <name type="scientific">Pristionchus mayeri</name>
    <dbReference type="NCBI Taxonomy" id="1317129"/>
    <lineage>
        <taxon>Eukaryota</taxon>
        <taxon>Metazoa</taxon>
        <taxon>Ecdysozoa</taxon>
        <taxon>Nematoda</taxon>
        <taxon>Chromadorea</taxon>
        <taxon>Rhabditida</taxon>
        <taxon>Rhabditina</taxon>
        <taxon>Diplogasteromorpha</taxon>
        <taxon>Diplogasteroidea</taxon>
        <taxon>Neodiplogasteridae</taxon>
        <taxon>Pristionchus</taxon>
    </lineage>
</organism>
<dbReference type="EMBL" id="BTRK01000006">
    <property type="protein sequence ID" value="GMR62482.1"/>
    <property type="molecule type" value="Genomic_DNA"/>
</dbReference>
<dbReference type="CDD" id="cd00257">
    <property type="entry name" value="beta-trefoil_FSCN-like"/>
    <property type="match status" value="2"/>
</dbReference>
<feature type="chain" id="PRO_5042961955" description="Carotenoid 1,2-hydratase" evidence="1">
    <location>
        <begin position="23"/>
        <end position="293"/>
    </location>
</feature>
<dbReference type="Gene3D" id="2.80.10.50">
    <property type="match status" value="2"/>
</dbReference>
<keyword evidence="3" id="KW-1185">Reference proteome</keyword>
<protein>
    <recommendedName>
        <fullName evidence="4">Carotenoid 1,2-hydratase</fullName>
    </recommendedName>
</protein>
<dbReference type="InterPro" id="IPR008999">
    <property type="entry name" value="Actin-crosslinking"/>
</dbReference>
<dbReference type="SUPFAM" id="SSF50405">
    <property type="entry name" value="Actin-crosslinking proteins"/>
    <property type="match status" value="2"/>
</dbReference>
<dbReference type="GO" id="GO:0015629">
    <property type="term" value="C:actin cytoskeleton"/>
    <property type="evidence" value="ECO:0007669"/>
    <property type="project" value="TreeGrafter"/>
</dbReference>
<name>A0AAN5DHX9_9BILA</name>
<evidence type="ECO:0000313" key="2">
    <source>
        <dbReference type="EMBL" id="GMR62482.1"/>
    </source>
</evidence>
<feature type="signal peptide" evidence="1">
    <location>
        <begin position="1"/>
        <end position="22"/>
    </location>
</feature>
<keyword evidence="1" id="KW-0732">Signal</keyword>